<organism evidence="10 13">
    <name type="scientific">Acidiplasma aeolicum</name>
    <dbReference type="NCBI Taxonomy" id="507754"/>
    <lineage>
        <taxon>Archaea</taxon>
        <taxon>Methanobacteriati</taxon>
        <taxon>Thermoplasmatota</taxon>
        <taxon>Thermoplasmata</taxon>
        <taxon>Thermoplasmatales</taxon>
        <taxon>Ferroplasmaceae</taxon>
        <taxon>Acidiplasma</taxon>
    </lineage>
</organism>
<dbReference type="PATRIC" id="fig|507754.4.peg.921"/>
<dbReference type="PROSITE" id="PS51257">
    <property type="entry name" value="PROKAR_LIPOPROTEIN"/>
    <property type="match status" value="1"/>
</dbReference>
<reference evidence="10 13" key="1">
    <citation type="submission" date="2015-09" db="EMBL/GenBank/DDBJ databases">
        <title>Draft genome sequence of Acidiplasma aeolicum DSM 18409.</title>
        <authorList>
            <person name="Hemp J."/>
        </authorList>
    </citation>
    <scope>NUCLEOTIDE SEQUENCE [LARGE SCALE GENOMIC DNA]</scope>
    <source>
        <strain evidence="10 13">V</strain>
    </source>
</reference>
<evidence type="ECO:0000256" key="2">
    <source>
        <dbReference type="ARBA" id="ARBA00004496"/>
    </source>
</evidence>
<dbReference type="PANTHER" id="PTHR12649">
    <property type="entry name" value="PEPTIDYL-TRNA HYDROLASE 2"/>
    <property type="match status" value="1"/>
</dbReference>
<evidence type="ECO:0000256" key="1">
    <source>
        <dbReference type="ARBA" id="ARBA00003043"/>
    </source>
</evidence>
<evidence type="ECO:0000256" key="3">
    <source>
        <dbReference type="ARBA" id="ARBA00013260"/>
    </source>
</evidence>
<keyword evidence="5 9" id="KW-0378">Hydrolase</keyword>
<dbReference type="PANTHER" id="PTHR12649:SF11">
    <property type="entry name" value="PEPTIDYL-TRNA HYDROLASE 2, MITOCHONDRIAL"/>
    <property type="match status" value="1"/>
</dbReference>
<evidence type="ECO:0000256" key="8">
    <source>
        <dbReference type="ARBA" id="ARBA00050038"/>
    </source>
</evidence>
<dbReference type="RefSeq" id="WP_048102108.1">
    <property type="nucleotide sequence ID" value="NZ_JBBYJF010000006.1"/>
</dbReference>
<keyword evidence="12" id="KW-1185">Reference proteome</keyword>
<dbReference type="FunFam" id="3.40.1490.10:FF:000001">
    <property type="entry name" value="Peptidyl-tRNA hydrolase 2"/>
    <property type="match status" value="1"/>
</dbReference>
<dbReference type="SUPFAM" id="SSF102462">
    <property type="entry name" value="Peptidyl-tRNA hydrolase II"/>
    <property type="match status" value="1"/>
</dbReference>
<name>A0A0P9CN70_9ARCH</name>
<comment type="subcellular location">
    <subcellularLocation>
        <location evidence="2 9">Cytoplasm</location>
    </subcellularLocation>
</comment>
<dbReference type="OrthoDB" id="6075at2157"/>
<dbReference type="InterPro" id="IPR023476">
    <property type="entry name" value="Pep_tRNA_hydro_II_dom_sf"/>
</dbReference>
<dbReference type="GO" id="GO:0006412">
    <property type="term" value="P:translation"/>
    <property type="evidence" value="ECO:0007669"/>
    <property type="project" value="UniProtKB-UniRule"/>
</dbReference>
<proteinExistence type="inferred from homology"/>
<dbReference type="NCBIfam" id="TIGR00283">
    <property type="entry name" value="arch_pth2"/>
    <property type="match status" value="1"/>
</dbReference>
<dbReference type="Proteomes" id="UP000050515">
    <property type="component" value="Unassembled WGS sequence"/>
</dbReference>
<dbReference type="InterPro" id="IPR034759">
    <property type="entry name" value="Pept_tRNA_hydro_arch"/>
</dbReference>
<dbReference type="Gene3D" id="3.40.1490.10">
    <property type="entry name" value="Bit1"/>
    <property type="match status" value="1"/>
</dbReference>
<evidence type="ECO:0000256" key="9">
    <source>
        <dbReference type="HAMAP-Rule" id="MF_00628"/>
    </source>
</evidence>
<dbReference type="HAMAP" id="MF_00628">
    <property type="entry name" value="Pept_tRNA_hydro_arch"/>
    <property type="match status" value="1"/>
</dbReference>
<dbReference type="CDD" id="cd02430">
    <property type="entry name" value="PTH2"/>
    <property type="match status" value="1"/>
</dbReference>
<sequence length="116" mass="12676">MVKMVIAVRKDLEMGKGKIAAQVAHAAVSCALISMKKNKKIFSEWLSEGQKKVVIKVDGLQEIYKLNEICRDAGIITQIITDAGYTQIMPGTVTCIGIGPDEDEILDKITGAYHLL</sequence>
<dbReference type="AlphaFoldDB" id="A0A0P9CN70"/>
<comment type="similarity">
    <text evidence="6 9">Belongs to the PTH2 family.</text>
</comment>
<dbReference type="EMBL" id="LKBG01000239">
    <property type="protein sequence ID" value="KQB34467.1"/>
    <property type="molecule type" value="Genomic_DNA"/>
</dbReference>
<dbReference type="InterPro" id="IPR002833">
    <property type="entry name" value="PTH2"/>
</dbReference>
<evidence type="ECO:0000256" key="5">
    <source>
        <dbReference type="ARBA" id="ARBA00022801"/>
    </source>
</evidence>
<dbReference type="GO" id="GO:0005829">
    <property type="term" value="C:cytosol"/>
    <property type="evidence" value="ECO:0007669"/>
    <property type="project" value="TreeGrafter"/>
</dbReference>
<dbReference type="NCBIfam" id="NF003314">
    <property type="entry name" value="PRK04322.1"/>
    <property type="match status" value="1"/>
</dbReference>
<dbReference type="GO" id="GO:0004045">
    <property type="term" value="F:peptidyl-tRNA hydrolase activity"/>
    <property type="evidence" value="ECO:0007669"/>
    <property type="project" value="UniProtKB-UniRule"/>
</dbReference>
<keyword evidence="4 9" id="KW-0963">Cytoplasm</keyword>
<dbReference type="Proteomes" id="UP000050320">
    <property type="component" value="Unassembled WGS sequence"/>
</dbReference>
<dbReference type="Pfam" id="PF01981">
    <property type="entry name" value="PTH2"/>
    <property type="match status" value="1"/>
</dbReference>
<evidence type="ECO:0000256" key="7">
    <source>
        <dbReference type="ARBA" id="ARBA00048707"/>
    </source>
</evidence>
<accession>A0A0P9CN70</accession>
<evidence type="ECO:0000313" key="10">
    <source>
        <dbReference type="EMBL" id="KPV47019.1"/>
    </source>
</evidence>
<comment type="function">
    <text evidence="1 9">The natural substrate for this enzyme may be peptidyl-tRNAs which drop off the ribosome during protein synthesis.</text>
</comment>
<evidence type="ECO:0000313" key="13">
    <source>
        <dbReference type="Proteomes" id="UP000050515"/>
    </source>
</evidence>
<dbReference type="GeneID" id="84222108"/>
<comment type="caution">
    <text evidence="10">The sequence shown here is derived from an EMBL/GenBank/DDBJ whole genome shotgun (WGS) entry which is preliminary data.</text>
</comment>
<reference evidence="11 12" key="2">
    <citation type="submission" date="2015-09" db="EMBL/GenBank/DDBJ databases">
        <title>Heavy metals and arsenic resistance mechanisms in polyextremophilic archaea of the family Ferroplasmaceae.</title>
        <authorList>
            <person name="Bulaev A.G."/>
            <person name="Kanygina A.V."/>
        </authorList>
    </citation>
    <scope>NUCLEOTIDE SEQUENCE [LARGE SCALE GENOMIC DNA]</scope>
    <source>
        <strain evidence="11 12">VT</strain>
    </source>
</reference>
<evidence type="ECO:0000313" key="12">
    <source>
        <dbReference type="Proteomes" id="UP000050320"/>
    </source>
</evidence>
<evidence type="ECO:0000256" key="6">
    <source>
        <dbReference type="ARBA" id="ARBA00038050"/>
    </source>
</evidence>
<comment type="catalytic activity">
    <reaction evidence="7 9">
        <text>an N-acyl-L-alpha-aminoacyl-tRNA + H2O = an N-acyl-L-amino acid + a tRNA + H(+)</text>
        <dbReference type="Rhea" id="RHEA:54448"/>
        <dbReference type="Rhea" id="RHEA-COMP:10123"/>
        <dbReference type="Rhea" id="RHEA-COMP:13883"/>
        <dbReference type="ChEBI" id="CHEBI:15377"/>
        <dbReference type="ChEBI" id="CHEBI:15378"/>
        <dbReference type="ChEBI" id="CHEBI:59874"/>
        <dbReference type="ChEBI" id="CHEBI:78442"/>
        <dbReference type="ChEBI" id="CHEBI:138191"/>
        <dbReference type="EC" id="3.1.1.29"/>
    </reaction>
</comment>
<evidence type="ECO:0000313" key="11">
    <source>
        <dbReference type="EMBL" id="KQB34467.1"/>
    </source>
</evidence>
<protein>
    <recommendedName>
        <fullName evidence="8 9">Peptidyl-tRNA hydrolase</fullName>
        <shortName evidence="9">PTH</shortName>
        <ecNumber evidence="3 9">3.1.1.29</ecNumber>
    </recommendedName>
</protein>
<dbReference type="EMBL" id="LJCQ01000147">
    <property type="protein sequence ID" value="KPV47019.1"/>
    <property type="molecule type" value="Genomic_DNA"/>
</dbReference>
<gene>
    <name evidence="9" type="primary">pth</name>
    <name evidence="11" type="ORF">AOG54_04825</name>
    <name evidence="10" type="ORF">SE19_02935</name>
</gene>
<evidence type="ECO:0000256" key="4">
    <source>
        <dbReference type="ARBA" id="ARBA00022490"/>
    </source>
</evidence>
<dbReference type="EC" id="3.1.1.29" evidence="3 9"/>